<dbReference type="InterPro" id="IPR006642">
    <property type="entry name" value="Rad18_UBZ4"/>
</dbReference>
<evidence type="ECO:0000256" key="15">
    <source>
        <dbReference type="ARBA" id="ARBA00023242"/>
    </source>
</evidence>
<dbReference type="InterPro" id="IPR003034">
    <property type="entry name" value="SAP_dom"/>
</dbReference>
<dbReference type="GO" id="GO:0006301">
    <property type="term" value="P:DNA damage tolerance"/>
    <property type="evidence" value="ECO:0007669"/>
    <property type="project" value="InterPro"/>
</dbReference>
<evidence type="ECO:0000256" key="2">
    <source>
        <dbReference type="ARBA" id="ARBA00004123"/>
    </source>
</evidence>
<dbReference type="PROSITE" id="PS50089">
    <property type="entry name" value="ZF_RING_2"/>
    <property type="match status" value="1"/>
</dbReference>
<feature type="region of interest" description="Disordered" evidence="19">
    <location>
        <begin position="170"/>
        <end position="192"/>
    </location>
</feature>
<accession>A0A9W8A3A3</accession>
<evidence type="ECO:0000256" key="17">
    <source>
        <dbReference type="PROSITE-ProRule" id="PRU00175"/>
    </source>
</evidence>
<dbReference type="InterPro" id="IPR018957">
    <property type="entry name" value="Znf_C3HC4_RING-type"/>
</dbReference>
<evidence type="ECO:0000256" key="7">
    <source>
        <dbReference type="ARBA" id="ARBA00022679"/>
    </source>
</evidence>
<feature type="domain" description="UBZ4-type" evidence="22">
    <location>
        <begin position="144"/>
        <end position="171"/>
    </location>
</feature>
<dbReference type="InterPro" id="IPR013083">
    <property type="entry name" value="Znf_RING/FYVE/PHD"/>
</dbReference>
<dbReference type="InterPro" id="IPR001841">
    <property type="entry name" value="Znf_RING"/>
</dbReference>
<keyword evidence="24" id="KW-1185">Reference proteome</keyword>
<dbReference type="GO" id="GO:0006513">
    <property type="term" value="P:protein monoubiquitination"/>
    <property type="evidence" value="ECO:0007669"/>
    <property type="project" value="InterPro"/>
</dbReference>
<keyword evidence="14 18" id="KW-0234">DNA repair</keyword>
<comment type="catalytic activity">
    <reaction evidence="1">
        <text>S-ubiquitinyl-[E2 ubiquitin-conjugating enzyme]-L-cysteine + [acceptor protein]-L-lysine = [E2 ubiquitin-conjugating enzyme]-L-cysteine + N(6)-ubiquitinyl-[acceptor protein]-L-lysine.</text>
        <dbReference type="EC" id="2.3.2.27"/>
    </reaction>
</comment>
<dbReference type="Pfam" id="PF00097">
    <property type="entry name" value="zf-C3HC4"/>
    <property type="match status" value="1"/>
</dbReference>
<evidence type="ECO:0000256" key="14">
    <source>
        <dbReference type="ARBA" id="ARBA00023204"/>
    </source>
</evidence>
<comment type="caution">
    <text evidence="23">The sequence shown here is derived from an EMBL/GenBank/DDBJ whole genome shotgun (WGS) entry which is preliminary data.</text>
</comment>
<feature type="region of interest" description="Disordered" evidence="19">
    <location>
        <begin position="406"/>
        <end position="451"/>
    </location>
</feature>
<evidence type="ECO:0000256" key="3">
    <source>
        <dbReference type="ARBA" id="ARBA00004906"/>
    </source>
</evidence>
<dbReference type="GO" id="GO:0005634">
    <property type="term" value="C:nucleus"/>
    <property type="evidence" value="ECO:0007669"/>
    <property type="project" value="UniProtKB-SubCell"/>
</dbReference>
<dbReference type="InterPro" id="IPR039577">
    <property type="entry name" value="Rad18"/>
</dbReference>
<sequence length="675" mass="72319">MNLPMLGVVELEDPSDWPLTDLRQLDAHLRCGICKEFYTAAVAVTPCLHRFCSLCVRRSITAAASGPADTKAACPACRVPIDSSCIKGDALLNEIVSAFRRGSQQQPVLIDDSSDDGDDELVPRPHRTPRAERTAAKPTPATNLAECPNCQCFVATSRINSHLDECLGLKPSDPRPASQPPFSTLRRPTPNITNPITKLFPSQSHRGPLPASNATLATSFNALETADGKYSRPTKLVYSIMTDKQLRKALRDLGLSSHGDRLTMQRRHAEYLNLYLANEDALQPKPLADVVAALRRWERKLPSTGQGSSGTQVEELPVVALSTRSQSKSGTTEALSVEAAGVRDEGSGENFKRLVESLKAQRLREREARGRVKAAEPIVQVTPPETAGPMAPADDDTIKQPRSVAVTPKVSNQSEPGLRLPPTSPTSNIPALPSAAKTSSRLTAEPTTTTASRGINDYDAAFSDVEDEASMFDCMPSCFSAGDASPWQRSVISHSQSPLSSSVPPTTVVPAAEGPETPIEALPADVRGVIEDNSVAGVTSGLPQRIPHLYDGRSGGYTEGSADDVKEAGMVIPDASTTVSPCYPASDELIMMVGTDTSPADEVVAKNRGVQSHGLLTVVPLKPCKKTEIESPVSSDAHHVQAWEDLAGLLEADRAEKRFGSPPPAPVRRSRRLQK</sequence>
<dbReference type="AlphaFoldDB" id="A0A9W8A3A3"/>
<dbReference type="PANTHER" id="PTHR14134:SF2">
    <property type="entry name" value="E3 UBIQUITIN-PROTEIN LIGASE RAD18"/>
    <property type="match status" value="1"/>
</dbReference>
<evidence type="ECO:0000256" key="16">
    <source>
        <dbReference type="ARBA" id="ARBA00031783"/>
    </source>
</evidence>
<dbReference type="OrthoDB" id="9049620at2759"/>
<evidence type="ECO:0000313" key="24">
    <source>
        <dbReference type="Proteomes" id="UP001150569"/>
    </source>
</evidence>
<dbReference type="EMBL" id="JANBPT010000496">
    <property type="protein sequence ID" value="KAJ1918685.1"/>
    <property type="molecule type" value="Genomic_DNA"/>
</dbReference>
<comment type="subcellular location">
    <subcellularLocation>
        <location evidence="2">Nucleus</location>
    </subcellularLocation>
</comment>
<keyword evidence="13" id="KW-0238">DNA-binding</keyword>
<feature type="domain" description="SAP" evidence="21">
    <location>
        <begin position="238"/>
        <end position="272"/>
    </location>
</feature>
<keyword evidence="15" id="KW-0539">Nucleus</keyword>
<feature type="compositionally biased region" description="Polar residues" evidence="19">
    <location>
        <begin position="436"/>
        <end position="451"/>
    </location>
</feature>
<dbReference type="Gene3D" id="3.30.40.10">
    <property type="entry name" value="Zinc/RING finger domain, C3HC4 (zinc finger)"/>
    <property type="match status" value="1"/>
</dbReference>
<comment type="pathway">
    <text evidence="3">Protein modification; protein ubiquitination.</text>
</comment>
<dbReference type="Proteomes" id="UP001150569">
    <property type="component" value="Unassembled WGS sequence"/>
</dbReference>
<dbReference type="GO" id="GO:0008270">
    <property type="term" value="F:zinc ion binding"/>
    <property type="evidence" value="ECO:0007669"/>
    <property type="project" value="UniProtKB-KW"/>
</dbReference>
<comment type="similarity">
    <text evidence="4">Belongs to the RAD18 family.</text>
</comment>
<organism evidence="23 24">
    <name type="scientific">Tieghemiomyces parasiticus</name>
    <dbReference type="NCBI Taxonomy" id="78921"/>
    <lineage>
        <taxon>Eukaryota</taxon>
        <taxon>Fungi</taxon>
        <taxon>Fungi incertae sedis</taxon>
        <taxon>Zoopagomycota</taxon>
        <taxon>Kickxellomycotina</taxon>
        <taxon>Dimargaritomycetes</taxon>
        <taxon>Dimargaritales</taxon>
        <taxon>Dimargaritaceae</taxon>
        <taxon>Tieghemiomyces</taxon>
    </lineage>
</organism>
<dbReference type="GO" id="GO:0061630">
    <property type="term" value="F:ubiquitin protein ligase activity"/>
    <property type="evidence" value="ECO:0007669"/>
    <property type="project" value="UniProtKB-EC"/>
</dbReference>
<dbReference type="EC" id="2.3.2.27" evidence="5"/>
<evidence type="ECO:0000256" key="19">
    <source>
        <dbReference type="SAM" id="MobiDB-lite"/>
    </source>
</evidence>
<dbReference type="GO" id="GO:0097505">
    <property type="term" value="C:Rad6-Rad18 complex"/>
    <property type="evidence" value="ECO:0007669"/>
    <property type="project" value="TreeGrafter"/>
</dbReference>
<evidence type="ECO:0000256" key="6">
    <source>
        <dbReference type="ARBA" id="ARBA00015551"/>
    </source>
</evidence>
<evidence type="ECO:0000256" key="9">
    <source>
        <dbReference type="ARBA" id="ARBA00022763"/>
    </source>
</evidence>
<reference evidence="23" key="1">
    <citation type="submission" date="2022-07" db="EMBL/GenBank/DDBJ databases">
        <title>Phylogenomic reconstructions and comparative analyses of Kickxellomycotina fungi.</title>
        <authorList>
            <person name="Reynolds N.K."/>
            <person name="Stajich J.E."/>
            <person name="Barry K."/>
            <person name="Grigoriev I.V."/>
            <person name="Crous P."/>
            <person name="Smith M.E."/>
        </authorList>
    </citation>
    <scope>NUCLEOTIDE SEQUENCE</scope>
    <source>
        <strain evidence="23">RSA 861</strain>
    </source>
</reference>
<dbReference type="GO" id="GO:0006281">
    <property type="term" value="P:DNA repair"/>
    <property type="evidence" value="ECO:0007669"/>
    <property type="project" value="UniProtKB-KW"/>
</dbReference>
<evidence type="ECO:0000256" key="1">
    <source>
        <dbReference type="ARBA" id="ARBA00000900"/>
    </source>
</evidence>
<feature type="region of interest" description="Disordered" evidence="19">
    <location>
        <begin position="106"/>
        <end position="140"/>
    </location>
</feature>
<evidence type="ECO:0000256" key="8">
    <source>
        <dbReference type="ARBA" id="ARBA00022723"/>
    </source>
</evidence>
<name>A0A9W8A3A3_9FUNG</name>
<evidence type="ECO:0000259" key="20">
    <source>
        <dbReference type="PROSITE" id="PS50089"/>
    </source>
</evidence>
<evidence type="ECO:0000259" key="22">
    <source>
        <dbReference type="PROSITE" id="PS51908"/>
    </source>
</evidence>
<dbReference type="InterPro" id="IPR017907">
    <property type="entry name" value="Znf_RING_CS"/>
</dbReference>
<evidence type="ECO:0000313" key="23">
    <source>
        <dbReference type="EMBL" id="KAJ1918685.1"/>
    </source>
</evidence>
<evidence type="ECO:0000256" key="4">
    <source>
        <dbReference type="ARBA" id="ARBA00009506"/>
    </source>
</evidence>
<keyword evidence="23" id="KW-0012">Acyltransferase</keyword>
<keyword evidence="11" id="KW-0833">Ubl conjugation pathway</keyword>
<dbReference type="PANTHER" id="PTHR14134">
    <property type="entry name" value="E3 UBIQUITIN-PROTEIN LIGASE RAD18"/>
    <property type="match status" value="1"/>
</dbReference>
<dbReference type="GO" id="GO:0003697">
    <property type="term" value="F:single-stranded DNA binding"/>
    <property type="evidence" value="ECO:0007669"/>
    <property type="project" value="InterPro"/>
</dbReference>
<dbReference type="Gene3D" id="3.30.160.60">
    <property type="entry name" value="Classic Zinc Finger"/>
    <property type="match status" value="1"/>
</dbReference>
<keyword evidence="12" id="KW-0862">Zinc</keyword>
<keyword evidence="10 17" id="KW-0863">Zinc-finger</keyword>
<feature type="region of interest" description="Disordered" evidence="19">
    <location>
        <begin position="654"/>
        <end position="675"/>
    </location>
</feature>
<evidence type="ECO:0000256" key="12">
    <source>
        <dbReference type="ARBA" id="ARBA00022833"/>
    </source>
</evidence>
<protein>
    <recommendedName>
        <fullName evidence="6">Postreplication repair E3 ubiquitin-protein ligase RAD18</fullName>
        <ecNumber evidence="5">2.3.2.27</ecNumber>
    </recommendedName>
    <alternativeName>
        <fullName evidence="16">RING-type E3 ubiquitin transferase RAD18</fullName>
    </alternativeName>
</protein>
<dbReference type="PROSITE" id="PS51908">
    <property type="entry name" value="ZF_UBZ4"/>
    <property type="match status" value="1"/>
</dbReference>
<keyword evidence="9 18" id="KW-0227">DNA damage</keyword>
<keyword evidence="7 23" id="KW-0808">Transferase</keyword>
<evidence type="ECO:0000256" key="11">
    <source>
        <dbReference type="ARBA" id="ARBA00022786"/>
    </source>
</evidence>
<evidence type="ECO:0000256" key="10">
    <source>
        <dbReference type="ARBA" id="ARBA00022771"/>
    </source>
</evidence>
<evidence type="ECO:0000256" key="18">
    <source>
        <dbReference type="PROSITE-ProRule" id="PRU01256"/>
    </source>
</evidence>
<dbReference type="PROSITE" id="PS00518">
    <property type="entry name" value="ZF_RING_1"/>
    <property type="match status" value="1"/>
</dbReference>
<gene>
    <name evidence="23" type="primary">RAD18_1</name>
    <name evidence="23" type="ORF">IWQ60_007437</name>
</gene>
<evidence type="ECO:0000259" key="21">
    <source>
        <dbReference type="PROSITE" id="PS50800"/>
    </source>
</evidence>
<feature type="domain" description="RING-type" evidence="20">
    <location>
        <begin position="31"/>
        <end position="78"/>
    </location>
</feature>
<proteinExistence type="inferred from homology"/>
<dbReference type="SMART" id="SM00513">
    <property type="entry name" value="SAP"/>
    <property type="match status" value="1"/>
</dbReference>
<evidence type="ECO:0000256" key="5">
    <source>
        <dbReference type="ARBA" id="ARBA00012483"/>
    </source>
</evidence>
<keyword evidence="8" id="KW-0479">Metal-binding</keyword>
<evidence type="ECO:0000256" key="13">
    <source>
        <dbReference type="ARBA" id="ARBA00023125"/>
    </source>
</evidence>
<dbReference type="PROSITE" id="PS50800">
    <property type="entry name" value="SAP"/>
    <property type="match status" value="1"/>
</dbReference>
<dbReference type="SMART" id="SM00184">
    <property type="entry name" value="RING"/>
    <property type="match status" value="1"/>
</dbReference>
<dbReference type="SUPFAM" id="SSF57850">
    <property type="entry name" value="RING/U-box"/>
    <property type="match status" value="1"/>
</dbReference>